<sequence length="32" mass="3538">MGLCSSRCCQPKQQCCVPVVPVNPCQQYGSMY</sequence>
<reference evidence="1" key="1">
    <citation type="submission" date="2021-02" db="EMBL/GenBank/DDBJ databases">
        <authorList>
            <person name="Nowell W R."/>
        </authorList>
    </citation>
    <scope>NUCLEOTIDE SEQUENCE</scope>
    <source>
        <strain evidence="1">Ploen Becks lab</strain>
    </source>
</reference>
<accession>A0A814R447</accession>
<proteinExistence type="predicted"/>
<feature type="non-terminal residue" evidence="1">
    <location>
        <position position="32"/>
    </location>
</feature>
<gene>
    <name evidence="1" type="ORF">OXX778_LOCUS22380</name>
</gene>
<comment type="caution">
    <text evidence="1">The sequence shown here is derived from an EMBL/GenBank/DDBJ whole genome shotgun (WGS) entry which is preliminary data.</text>
</comment>
<dbReference type="EMBL" id="CAJNOC010009423">
    <property type="protein sequence ID" value="CAF1128819.1"/>
    <property type="molecule type" value="Genomic_DNA"/>
</dbReference>
<organism evidence="1 2">
    <name type="scientific">Brachionus calyciflorus</name>
    <dbReference type="NCBI Taxonomy" id="104777"/>
    <lineage>
        <taxon>Eukaryota</taxon>
        <taxon>Metazoa</taxon>
        <taxon>Spiralia</taxon>
        <taxon>Gnathifera</taxon>
        <taxon>Rotifera</taxon>
        <taxon>Eurotatoria</taxon>
        <taxon>Monogononta</taxon>
        <taxon>Pseudotrocha</taxon>
        <taxon>Ploima</taxon>
        <taxon>Brachionidae</taxon>
        <taxon>Brachionus</taxon>
    </lineage>
</organism>
<protein>
    <submittedName>
        <fullName evidence="1">Uncharacterized protein</fullName>
    </submittedName>
</protein>
<dbReference type="Proteomes" id="UP000663879">
    <property type="component" value="Unassembled WGS sequence"/>
</dbReference>
<name>A0A814R447_9BILA</name>
<evidence type="ECO:0000313" key="1">
    <source>
        <dbReference type="EMBL" id="CAF1128819.1"/>
    </source>
</evidence>
<evidence type="ECO:0000313" key="2">
    <source>
        <dbReference type="Proteomes" id="UP000663879"/>
    </source>
</evidence>
<dbReference type="AlphaFoldDB" id="A0A814R447"/>
<keyword evidence="2" id="KW-1185">Reference proteome</keyword>